<dbReference type="GO" id="GO:0005829">
    <property type="term" value="C:cytosol"/>
    <property type="evidence" value="ECO:0007669"/>
    <property type="project" value="TreeGrafter"/>
</dbReference>
<protein>
    <submittedName>
        <fullName evidence="3">Duf953 domain protein</fullName>
    </submittedName>
</protein>
<evidence type="ECO:0000259" key="2">
    <source>
        <dbReference type="Pfam" id="PF06110"/>
    </source>
</evidence>
<organism evidence="3 4">
    <name type="scientific">Mycena venus</name>
    <dbReference type="NCBI Taxonomy" id="2733690"/>
    <lineage>
        <taxon>Eukaryota</taxon>
        <taxon>Fungi</taxon>
        <taxon>Dikarya</taxon>
        <taxon>Basidiomycota</taxon>
        <taxon>Agaricomycotina</taxon>
        <taxon>Agaricomycetes</taxon>
        <taxon>Agaricomycetidae</taxon>
        <taxon>Agaricales</taxon>
        <taxon>Marasmiineae</taxon>
        <taxon>Mycenaceae</taxon>
        <taxon>Mycena</taxon>
    </lineage>
</organism>
<dbReference type="EMBL" id="JACAZI010000012">
    <property type="protein sequence ID" value="KAF7347603.1"/>
    <property type="molecule type" value="Genomic_DNA"/>
</dbReference>
<dbReference type="PANTHER" id="PTHR12452">
    <property type="entry name" value="42-9-9 PROTEIN-RELATED"/>
    <property type="match status" value="1"/>
</dbReference>
<comment type="similarity">
    <text evidence="1">Belongs to the thioredoxin family.</text>
</comment>
<proteinExistence type="inferred from homology"/>
<evidence type="ECO:0000313" key="3">
    <source>
        <dbReference type="EMBL" id="KAF7347603.1"/>
    </source>
</evidence>
<dbReference type="InterPro" id="IPR045108">
    <property type="entry name" value="TXNDC17-like"/>
</dbReference>
<dbReference type="GO" id="GO:0047134">
    <property type="term" value="F:protein-disulfide reductase [NAD(P)H] activity"/>
    <property type="evidence" value="ECO:0007669"/>
    <property type="project" value="InterPro"/>
</dbReference>
<dbReference type="InterPro" id="IPR010357">
    <property type="entry name" value="TXNDC17_dom"/>
</dbReference>
<reference evidence="3" key="1">
    <citation type="submission" date="2020-05" db="EMBL/GenBank/DDBJ databases">
        <title>Mycena genomes resolve the evolution of fungal bioluminescence.</title>
        <authorList>
            <person name="Tsai I.J."/>
        </authorList>
    </citation>
    <scope>NUCLEOTIDE SEQUENCE</scope>
    <source>
        <strain evidence="3">CCC161011</strain>
    </source>
</reference>
<feature type="domain" description="Thioredoxin" evidence="2">
    <location>
        <begin position="22"/>
        <end position="123"/>
    </location>
</feature>
<dbReference type="Pfam" id="PF06110">
    <property type="entry name" value="TXD17-like_Trx"/>
    <property type="match status" value="1"/>
</dbReference>
<dbReference type="InterPro" id="IPR036249">
    <property type="entry name" value="Thioredoxin-like_sf"/>
</dbReference>
<name>A0A8H6XU63_9AGAR</name>
<sequence>MPLNIADNPLENPVALLNRPEEFLIFYADVEDGKMWCSDCRAVDEQVRKTFTDSPSVGAAGDRILSWILTDGAAAYICVCLFSWKAKDNVFRGEPFEVTDIPTIVKLREGKEVGRLVDQEIKTKLADFVRADS</sequence>
<dbReference type="Gene3D" id="3.40.30.10">
    <property type="entry name" value="Glutaredoxin"/>
    <property type="match status" value="1"/>
</dbReference>
<evidence type="ECO:0000313" key="4">
    <source>
        <dbReference type="Proteomes" id="UP000620124"/>
    </source>
</evidence>
<dbReference type="SUPFAM" id="SSF52833">
    <property type="entry name" value="Thioredoxin-like"/>
    <property type="match status" value="1"/>
</dbReference>
<evidence type="ECO:0000256" key="1">
    <source>
        <dbReference type="ARBA" id="ARBA00008987"/>
    </source>
</evidence>
<gene>
    <name evidence="3" type="ORF">MVEN_01517200</name>
</gene>
<accession>A0A8H6XU63</accession>
<comment type="caution">
    <text evidence="3">The sequence shown here is derived from an EMBL/GenBank/DDBJ whole genome shotgun (WGS) entry which is preliminary data.</text>
</comment>
<dbReference type="OrthoDB" id="78947at2759"/>
<dbReference type="PANTHER" id="PTHR12452:SF0">
    <property type="entry name" value="THIOREDOXIN DOMAIN-CONTAINING PROTEIN 17"/>
    <property type="match status" value="1"/>
</dbReference>
<keyword evidence="4" id="KW-1185">Reference proteome</keyword>
<dbReference type="AlphaFoldDB" id="A0A8H6XU63"/>
<dbReference type="Proteomes" id="UP000620124">
    <property type="component" value="Unassembled WGS sequence"/>
</dbReference>